<evidence type="ECO:0000313" key="2">
    <source>
        <dbReference type="EMBL" id="QNN54172.1"/>
    </source>
</evidence>
<dbReference type="PROSITE" id="PS51257">
    <property type="entry name" value="PROKAR_LIPOPROTEIN"/>
    <property type="match status" value="1"/>
</dbReference>
<evidence type="ECO:0000313" key="3">
    <source>
        <dbReference type="Proteomes" id="UP000515947"/>
    </source>
</evidence>
<proteinExistence type="predicted"/>
<dbReference type="AlphaFoldDB" id="A0A7G9REZ7"/>
<feature type="signal peptide" evidence="1">
    <location>
        <begin position="1"/>
        <end position="27"/>
    </location>
</feature>
<gene>
    <name evidence="2" type="ORF">H9L09_07375</name>
</gene>
<protein>
    <submittedName>
        <fullName evidence="2">Extracellular solute-binding protein</fullName>
    </submittedName>
</protein>
<reference evidence="2 3" key="1">
    <citation type="submission" date="2020-08" db="EMBL/GenBank/DDBJ databases">
        <title>Genome sequence of Nocardioides mesophilus KACC 16243T.</title>
        <authorList>
            <person name="Hyun D.-W."/>
            <person name="Bae J.-W."/>
        </authorList>
    </citation>
    <scope>NUCLEOTIDE SEQUENCE [LARGE SCALE GENOMIC DNA]</scope>
    <source>
        <strain evidence="2 3">KACC 16243</strain>
    </source>
</reference>
<dbReference type="InterPro" id="IPR006059">
    <property type="entry name" value="SBP"/>
</dbReference>
<organism evidence="2 3">
    <name type="scientific">Nocardioides mesophilus</name>
    <dbReference type="NCBI Taxonomy" id="433659"/>
    <lineage>
        <taxon>Bacteria</taxon>
        <taxon>Bacillati</taxon>
        <taxon>Actinomycetota</taxon>
        <taxon>Actinomycetes</taxon>
        <taxon>Propionibacteriales</taxon>
        <taxon>Nocardioidaceae</taxon>
        <taxon>Nocardioides</taxon>
    </lineage>
</organism>
<dbReference type="PANTHER" id="PTHR43649">
    <property type="entry name" value="ARABINOSE-BINDING PROTEIN-RELATED"/>
    <property type="match status" value="1"/>
</dbReference>
<accession>A0A7G9REZ7</accession>
<feature type="chain" id="PRO_5028939242" evidence="1">
    <location>
        <begin position="28"/>
        <end position="453"/>
    </location>
</feature>
<name>A0A7G9REZ7_9ACTN</name>
<dbReference type="Gene3D" id="3.40.190.10">
    <property type="entry name" value="Periplasmic binding protein-like II"/>
    <property type="match status" value="2"/>
</dbReference>
<keyword evidence="3" id="KW-1185">Reference proteome</keyword>
<dbReference type="RefSeq" id="WP_187580012.1">
    <property type="nucleotide sequence ID" value="NZ_CP060713.1"/>
</dbReference>
<keyword evidence="1" id="KW-0732">Signal</keyword>
<dbReference type="PANTHER" id="PTHR43649:SF12">
    <property type="entry name" value="DIACETYLCHITOBIOSE BINDING PROTEIN DASA"/>
    <property type="match status" value="1"/>
</dbReference>
<evidence type="ECO:0000256" key="1">
    <source>
        <dbReference type="SAM" id="SignalP"/>
    </source>
</evidence>
<dbReference type="EMBL" id="CP060713">
    <property type="protein sequence ID" value="QNN54172.1"/>
    <property type="molecule type" value="Genomic_DNA"/>
</dbReference>
<dbReference type="InterPro" id="IPR050490">
    <property type="entry name" value="Bact_solute-bd_prot1"/>
</dbReference>
<dbReference type="SUPFAM" id="SSF53850">
    <property type="entry name" value="Periplasmic binding protein-like II"/>
    <property type="match status" value="1"/>
</dbReference>
<dbReference type="Pfam" id="PF01547">
    <property type="entry name" value="SBP_bac_1"/>
    <property type="match status" value="1"/>
</dbReference>
<sequence>MTRIRPARTLGAGLAAAALLATTVACAPGEEGGSGTETQSEDVTTDISKVGDVTLTVWDQEVRGGQAEQIAALNKAFQEKYPNVTIDRTKRSFTDLQRTLRNAITSDDAPDVVQANNGRTDMGAFVKNGLLQSLDGYAETYGWTERFPESVRSLATYSDDGATFGEGSLYGLAQVGELVGVFYNKSMLADLGLEVPKTTADFEAALAAAKDAGELPIQFGNLDGWPGIHDYGFVQNQFVPRDDIRNLGFGREGASWTTDENTQAADTFSKWVDAGYFTPEFNAVGYDPAWQDFAQGNGLFLVAGTWLQADLEDAMGEDVGFFLPPVGETGELAVTGGTGLPFSITEASDDADVAAAYIDFITSDEAMQMIQDAGNLPVVGGSPDQAEGLAAEVLDAWTTAGEDDALVPYLDYATPDFYDLITAQVQELGAGQVSTEEFLGTLEDEYSSFVSGE</sequence>
<dbReference type="KEGG" id="nmes:H9L09_07375"/>
<dbReference type="Proteomes" id="UP000515947">
    <property type="component" value="Chromosome"/>
</dbReference>